<proteinExistence type="predicted"/>
<evidence type="ECO:0000313" key="7">
    <source>
        <dbReference type="EMBL" id="KAE9016226.1"/>
    </source>
</evidence>
<evidence type="ECO:0000256" key="2">
    <source>
        <dbReference type="ARBA" id="ARBA00022771"/>
    </source>
</evidence>
<dbReference type="InterPro" id="IPR003656">
    <property type="entry name" value="Znf_BED"/>
</dbReference>
<dbReference type="AlphaFoldDB" id="A0A6A3L9M4"/>
<protein>
    <recommendedName>
        <fullName evidence="6">BED-type domain-containing protein</fullName>
    </recommendedName>
</protein>
<reference evidence="7 8" key="1">
    <citation type="submission" date="2018-09" db="EMBL/GenBank/DDBJ databases">
        <title>Genomic investigation of the strawberry pathogen Phytophthora fragariae indicates pathogenicity is determined by transcriptional variation in three key races.</title>
        <authorList>
            <person name="Adams T.M."/>
            <person name="Armitage A.D."/>
            <person name="Sobczyk M.K."/>
            <person name="Bates H.J."/>
            <person name="Dunwell J.M."/>
            <person name="Nellist C.F."/>
            <person name="Harrison R.J."/>
        </authorList>
    </citation>
    <scope>NUCLEOTIDE SEQUENCE [LARGE SCALE GENOMIC DNA]</scope>
    <source>
        <strain evidence="7 8">SCRP245</strain>
    </source>
</reference>
<evidence type="ECO:0000256" key="5">
    <source>
        <dbReference type="SAM" id="MobiDB-lite"/>
    </source>
</evidence>
<evidence type="ECO:0000256" key="3">
    <source>
        <dbReference type="ARBA" id="ARBA00022833"/>
    </source>
</evidence>
<gene>
    <name evidence="7" type="ORF">PF011_g7264</name>
</gene>
<keyword evidence="3" id="KW-0862">Zinc</keyword>
<feature type="domain" description="BED-type" evidence="6">
    <location>
        <begin position="55"/>
        <end position="107"/>
    </location>
</feature>
<dbReference type="EMBL" id="QXFW01000320">
    <property type="protein sequence ID" value="KAE9016226.1"/>
    <property type="molecule type" value="Genomic_DNA"/>
</dbReference>
<evidence type="ECO:0000256" key="4">
    <source>
        <dbReference type="PROSITE-ProRule" id="PRU00027"/>
    </source>
</evidence>
<keyword evidence="2 4" id="KW-0863">Zinc-finger</keyword>
<accession>A0A6A3L9M4</accession>
<sequence>MASSFTQPVSSADAANLAFDIVSCSASAYSPPSPFPIGELSARPTPKPQQPKRGRRKDPAWDEVIVADGIVSCKRCERIIHQLGETHIERVRHHLQKKCNKRLKTKSIALCFPTALTAAQVTAFQKQLAL</sequence>
<keyword evidence="1" id="KW-0479">Metal-binding</keyword>
<dbReference type="PROSITE" id="PS50808">
    <property type="entry name" value="ZF_BED"/>
    <property type="match status" value="1"/>
</dbReference>
<evidence type="ECO:0000259" key="6">
    <source>
        <dbReference type="PROSITE" id="PS50808"/>
    </source>
</evidence>
<name>A0A6A3L9M4_9STRA</name>
<comment type="caution">
    <text evidence="7">The sequence shown here is derived from an EMBL/GenBank/DDBJ whole genome shotgun (WGS) entry which is preliminary data.</text>
</comment>
<dbReference type="GO" id="GO:0008270">
    <property type="term" value="F:zinc ion binding"/>
    <property type="evidence" value="ECO:0007669"/>
    <property type="project" value="UniProtKB-KW"/>
</dbReference>
<dbReference type="Proteomes" id="UP000460718">
    <property type="component" value="Unassembled WGS sequence"/>
</dbReference>
<evidence type="ECO:0000313" key="8">
    <source>
        <dbReference type="Proteomes" id="UP000460718"/>
    </source>
</evidence>
<feature type="region of interest" description="Disordered" evidence="5">
    <location>
        <begin position="34"/>
        <end position="60"/>
    </location>
</feature>
<organism evidence="7 8">
    <name type="scientific">Phytophthora fragariae</name>
    <dbReference type="NCBI Taxonomy" id="53985"/>
    <lineage>
        <taxon>Eukaryota</taxon>
        <taxon>Sar</taxon>
        <taxon>Stramenopiles</taxon>
        <taxon>Oomycota</taxon>
        <taxon>Peronosporomycetes</taxon>
        <taxon>Peronosporales</taxon>
        <taxon>Peronosporaceae</taxon>
        <taxon>Phytophthora</taxon>
    </lineage>
</organism>
<dbReference type="GO" id="GO:0003677">
    <property type="term" value="F:DNA binding"/>
    <property type="evidence" value="ECO:0007669"/>
    <property type="project" value="InterPro"/>
</dbReference>
<evidence type="ECO:0000256" key="1">
    <source>
        <dbReference type="ARBA" id="ARBA00022723"/>
    </source>
</evidence>